<comment type="function">
    <text evidence="4 5">Removes the 2'-phosphate from RNA via an intermediate in which the phosphate is ADP-ribosylated by NAD followed by a presumed transesterification to release the RNA and generate ADP-ribose 1''-2''-cyclic phosphate (APPR&gt;P). May function as an ADP-ribosylase.</text>
</comment>
<proteinExistence type="inferred from homology"/>
<keyword evidence="3 5" id="KW-0520">NAD</keyword>
<evidence type="ECO:0000256" key="2">
    <source>
        <dbReference type="ARBA" id="ARBA00022679"/>
    </source>
</evidence>
<accession>A0ABZ0W3I9</accession>
<dbReference type="HAMAP" id="MF_00299">
    <property type="entry name" value="KptA"/>
    <property type="match status" value="1"/>
</dbReference>
<dbReference type="Gene3D" id="1.10.10.970">
    <property type="entry name" value="RNA 2'-phosphotransferase, Tpt1/KptA family, N-terminal domain"/>
    <property type="match status" value="1"/>
</dbReference>
<keyword evidence="2 5" id="KW-0808">Transferase</keyword>
<evidence type="ECO:0000313" key="7">
    <source>
        <dbReference type="Proteomes" id="UP001325680"/>
    </source>
</evidence>
<dbReference type="InterPro" id="IPR042081">
    <property type="entry name" value="RNA_2'-PTrans_C"/>
</dbReference>
<dbReference type="Pfam" id="PF01885">
    <property type="entry name" value="PTS_2-RNA"/>
    <property type="match status" value="1"/>
</dbReference>
<dbReference type="InterPro" id="IPR002745">
    <property type="entry name" value="Ptrans_KptA/Tpt1"/>
</dbReference>
<dbReference type="Proteomes" id="UP001325680">
    <property type="component" value="Chromosome"/>
</dbReference>
<dbReference type="Gene3D" id="3.20.170.30">
    <property type="match status" value="1"/>
</dbReference>
<organism evidence="6 7">
    <name type="scientific">Niabella yanshanensis</name>
    <dbReference type="NCBI Taxonomy" id="577386"/>
    <lineage>
        <taxon>Bacteria</taxon>
        <taxon>Pseudomonadati</taxon>
        <taxon>Bacteroidota</taxon>
        <taxon>Chitinophagia</taxon>
        <taxon>Chitinophagales</taxon>
        <taxon>Chitinophagaceae</taxon>
        <taxon>Niabella</taxon>
    </lineage>
</organism>
<evidence type="ECO:0000256" key="1">
    <source>
        <dbReference type="ARBA" id="ARBA00009836"/>
    </source>
</evidence>
<dbReference type="PANTHER" id="PTHR12684:SF2">
    <property type="entry name" value="TRNA 2'-PHOSPHOTRANSFERASE 1"/>
    <property type="match status" value="1"/>
</dbReference>
<evidence type="ECO:0000256" key="3">
    <source>
        <dbReference type="ARBA" id="ARBA00023027"/>
    </source>
</evidence>
<dbReference type="EC" id="2.7.1.-" evidence="5"/>
<evidence type="ECO:0000256" key="5">
    <source>
        <dbReference type="HAMAP-Rule" id="MF_00299"/>
    </source>
</evidence>
<dbReference type="NCBIfam" id="NF002014">
    <property type="entry name" value="PRK00819.1-4"/>
    <property type="match status" value="1"/>
</dbReference>
<dbReference type="SUPFAM" id="SSF56399">
    <property type="entry name" value="ADP-ribosylation"/>
    <property type="match status" value="1"/>
</dbReference>
<evidence type="ECO:0000256" key="4">
    <source>
        <dbReference type="ARBA" id="ARBA00025212"/>
    </source>
</evidence>
<sequence length="181" mass="20549">MITEKEAVRISRFLSLVLRHQPETIGLMLDENGWADVNLLIEKCNQQGVALNRELIEHVVATNTKKRFSFNEQKDLIRANQGHSIEVDLALSSQVPPEILFHGTAERFVSPIKEHGLIKQQRQHVHLSAEESTAVQVGQRHGKPFVFSVLTGQMHQDGFVFYLSDNGVWLTDHVPAKYLSF</sequence>
<reference evidence="6 7" key="1">
    <citation type="submission" date="2023-12" db="EMBL/GenBank/DDBJ databases">
        <title>Genome sequencing and assembly of bacterial species from a model synthetic community.</title>
        <authorList>
            <person name="Hogle S.L."/>
        </authorList>
    </citation>
    <scope>NUCLEOTIDE SEQUENCE [LARGE SCALE GENOMIC DNA]</scope>
    <source>
        <strain evidence="6 7">HAMBI_3031</strain>
    </source>
</reference>
<dbReference type="InterPro" id="IPR022928">
    <property type="entry name" value="RNA_2'-PTrans_KptA"/>
</dbReference>
<dbReference type="PANTHER" id="PTHR12684">
    <property type="entry name" value="PUTATIVE PHOSPHOTRANSFERASE"/>
    <property type="match status" value="1"/>
</dbReference>
<keyword evidence="7" id="KW-1185">Reference proteome</keyword>
<dbReference type="EMBL" id="CP139960">
    <property type="protein sequence ID" value="WQD36641.1"/>
    <property type="molecule type" value="Genomic_DNA"/>
</dbReference>
<name>A0ABZ0W3I9_9BACT</name>
<dbReference type="GO" id="GO:0016740">
    <property type="term" value="F:transferase activity"/>
    <property type="evidence" value="ECO:0007669"/>
    <property type="project" value="UniProtKB-KW"/>
</dbReference>
<comment type="similarity">
    <text evidence="1 5">Belongs to the KptA/TPT1 family.</text>
</comment>
<evidence type="ECO:0000313" key="6">
    <source>
        <dbReference type="EMBL" id="WQD36641.1"/>
    </source>
</evidence>
<dbReference type="RefSeq" id="WP_114790261.1">
    <property type="nucleotide sequence ID" value="NZ_CP139960.1"/>
</dbReference>
<dbReference type="InterPro" id="IPR042080">
    <property type="entry name" value="RNA_2'-PTrans_N"/>
</dbReference>
<protein>
    <recommendedName>
        <fullName evidence="5">Probable RNA 2'-phosphotransferase</fullName>
        <ecNumber evidence="5">2.7.1.-</ecNumber>
    </recommendedName>
</protein>
<gene>
    <name evidence="5" type="primary">kptA</name>
    <name evidence="6" type="ORF">U0035_13285</name>
</gene>